<reference evidence="2 3" key="1">
    <citation type="submission" date="2016-07" db="EMBL/GenBank/DDBJ databases">
        <title>Pervasive Adenine N6-methylation of Active Genes in Fungi.</title>
        <authorList>
            <consortium name="DOE Joint Genome Institute"/>
            <person name="Mondo S.J."/>
            <person name="Dannebaum R.O."/>
            <person name="Kuo R.C."/>
            <person name="Labutti K."/>
            <person name="Haridas S."/>
            <person name="Kuo A."/>
            <person name="Salamov A."/>
            <person name="Ahrendt S.R."/>
            <person name="Lipzen A."/>
            <person name="Sullivan W."/>
            <person name="Andreopoulos W.B."/>
            <person name="Clum A."/>
            <person name="Lindquist E."/>
            <person name="Daum C."/>
            <person name="Ramamoorthy G.K."/>
            <person name="Gryganskyi A."/>
            <person name="Culley D."/>
            <person name="Magnuson J.K."/>
            <person name="James T.Y."/>
            <person name="O'Malley M.A."/>
            <person name="Stajich J.E."/>
            <person name="Spatafora J.W."/>
            <person name="Visel A."/>
            <person name="Grigoriev I.V."/>
        </authorList>
    </citation>
    <scope>NUCLEOTIDE SEQUENCE [LARGE SCALE GENOMIC DNA]</scope>
    <source>
        <strain evidence="2 3">CBS 129021</strain>
    </source>
</reference>
<dbReference type="OrthoDB" id="5427664at2759"/>
<dbReference type="InterPro" id="IPR053018">
    <property type="entry name" value="Elsinochrome_Biosynth-Asso"/>
</dbReference>
<dbReference type="PANTHER" id="PTHR37577:SF1">
    <property type="entry name" value="INTEGRAL MEMBRANE PROTEIN"/>
    <property type="match status" value="1"/>
</dbReference>
<dbReference type="AlphaFoldDB" id="A0A1Y2DXI3"/>
<comment type="caution">
    <text evidence="2">The sequence shown here is derived from an EMBL/GenBank/DDBJ whole genome shotgun (WGS) entry which is preliminary data.</text>
</comment>
<feature type="transmembrane region" description="Helical" evidence="1">
    <location>
        <begin position="144"/>
        <end position="167"/>
    </location>
</feature>
<name>A0A1Y2DXI3_9PEZI</name>
<organism evidence="2 3">
    <name type="scientific">Pseudomassariella vexata</name>
    <dbReference type="NCBI Taxonomy" id="1141098"/>
    <lineage>
        <taxon>Eukaryota</taxon>
        <taxon>Fungi</taxon>
        <taxon>Dikarya</taxon>
        <taxon>Ascomycota</taxon>
        <taxon>Pezizomycotina</taxon>
        <taxon>Sordariomycetes</taxon>
        <taxon>Xylariomycetidae</taxon>
        <taxon>Amphisphaeriales</taxon>
        <taxon>Pseudomassariaceae</taxon>
        <taxon>Pseudomassariella</taxon>
    </lineage>
</organism>
<dbReference type="GeneID" id="63781514"/>
<gene>
    <name evidence="2" type="ORF">BCR38DRAFT_524914</name>
</gene>
<proteinExistence type="predicted"/>
<keyword evidence="1" id="KW-0812">Transmembrane</keyword>
<dbReference type="EMBL" id="MCFJ01000008">
    <property type="protein sequence ID" value="ORY63335.1"/>
    <property type="molecule type" value="Genomic_DNA"/>
</dbReference>
<keyword evidence="3" id="KW-1185">Reference proteome</keyword>
<keyword evidence="1" id="KW-1133">Transmembrane helix</keyword>
<dbReference type="RefSeq" id="XP_040714992.1">
    <property type="nucleotide sequence ID" value="XM_040865302.1"/>
</dbReference>
<dbReference type="PANTHER" id="PTHR37577">
    <property type="entry name" value="INTEGRAL MEMBRANE PROTEIN"/>
    <property type="match status" value="1"/>
</dbReference>
<feature type="transmembrane region" description="Helical" evidence="1">
    <location>
        <begin position="566"/>
        <end position="590"/>
    </location>
</feature>
<dbReference type="InParanoid" id="A0A1Y2DXI3"/>
<accession>A0A1Y2DXI3</accession>
<evidence type="ECO:0000256" key="1">
    <source>
        <dbReference type="SAM" id="Phobius"/>
    </source>
</evidence>
<feature type="transmembrane region" description="Helical" evidence="1">
    <location>
        <begin position="680"/>
        <end position="700"/>
    </location>
</feature>
<feature type="transmembrane region" description="Helical" evidence="1">
    <location>
        <begin position="21"/>
        <end position="45"/>
    </location>
</feature>
<dbReference type="Proteomes" id="UP000193689">
    <property type="component" value="Unassembled WGS sequence"/>
</dbReference>
<feature type="transmembrane region" description="Helical" evidence="1">
    <location>
        <begin position="179"/>
        <end position="204"/>
    </location>
</feature>
<feature type="transmembrane region" description="Helical" evidence="1">
    <location>
        <begin position="251"/>
        <end position="270"/>
    </location>
</feature>
<dbReference type="STRING" id="1141098.A0A1Y2DXI3"/>
<feature type="transmembrane region" description="Helical" evidence="1">
    <location>
        <begin position="614"/>
        <end position="634"/>
    </location>
</feature>
<protein>
    <submittedName>
        <fullName evidence="2">Uncharacterized protein</fullName>
    </submittedName>
</protein>
<sequence>MSPDCSNATSPELEAYGDISGIGVIIGFVGTSYLVLLHVGVYYLLVFDPSKYPFNTKSIDSPRDKETEHEGNTPSWWKPNPVDSMFLGSLRTTWKRLQFSKKTLSNFEDAVNESISGICDTQLITGSSILIAGYISLRHGLSAYHWQMVVFLSWFSSITLLSGFIALRNRPYNRRKKWVFRLLVTIGFIIMLIFAIVPTGYFGWLETGLKTRKNYMASTAVCYYHPKSTVYQHWNTITANGFLGSGTWQSMIISMVLLVLGTLTTTAKLFRHPSKCLNSHLRLRISKLLQKCLAGFAHIYPLFDETWDPRARPRGLSKHDLWDVLIIRPLLSLFIFLRLVVDLLNSMLAMVAWLVIAMLWGTIKLVKARNVLFYEVPDIFHEENEWTFGQIIPVLLLVDPLISPAASFALKMLLRNIKACWYQFRGKFRRHIATAIPYQECHGSTETTAADELGIGLRTFTMTHNTDMLGTSALTTPMTPGSITMVPERILVHQYDPRDYHHMQAGTSSEISPALTTPTTPGSLIMDPERGLLRESDSKVSGAGTSTLPTFLTRNYNDTKTWRSPCLIAISLVIIAYIIEACGLLLGWHFNRTMPLGKLTLIQFWIGDNTVKGFLWIALLTFPSAGAFTVALGLTLDSWGKGKFGVMLPISVLVHFFFHFSWHFWSVSQYFVNVPVVETLIDTAVNTVICGVFYVTLALMEKCLNRRKTRVPNMSS</sequence>
<evidence type="ECO:0000313" key="2">
    <source>
        <dbReference type="EMBL" id="ORY63335.1"/>
    </source>
</evidence>
<feature type="transmembrane region" description="Helical" evidence="1">
    <location>
        <begin position="646"/>
        <end position="665"/>
    </location>
</feature>
<keyword evidence="1" id="KW-0472">Membrane</keyword>
<evidence type="ECO:0000313" key="3">
    <source>
        <dbReference type="Proteomes" id="UP000193689"/>
    </source>
</evidence>